<evidence type="ECO:0000256" key="1">
    <source>
        <dbReference type="SAM" id="Coils"/>
    </source>
</evidence>
<reference evidence="4 5" key="1">
    <citation type="submission" date="2016-10" db="EMBL/GenBank/DDBJ databases">
        <authorList>
            <person name="de Groot N.N."/>
        </authorList>
    </citation>
    <scope>NUCLEOTIDE SEQUENCE [LARGE SCALE GENOMIC DNA]</scope>
    <source>
        <strain evidence="4 5">DSM 44637</strain>
    </source>
</reference>
<dbReference type="SUPFAM" id="SSF53041">
    <property type="entry name" value="Resolvase-like"/>
    <property type="match status" value="1"/>
</dbReference>
<evidence type="ECO:0000259" key="3">
    <source>
        <dbReference type="PROSITE" id="PS51737"/>
    </source>
</evidence>
<dbReference type="AlphaFoldDB" id="A0A1I5KR29"/>
<dbReference type="InterPro" id="IPR006119">
    <property type="entry name" value="Resolv_N"/>
</dbReference>
<feature type="region of interest" description="Disordered" evidence="2">
    <location>
        <begin position="159"/>
        <end position="182"/>
    </location>
</feature>
<name>A0A1I5KR29_9PSEU</name>
<feature type="compositionally biased region" description="Basic and acidic residues" evidence="2">
    <location>
        <begin position="645"/>
        <end position="658"/>
    </location>
</feature>
<dbReference type="RefSeq" id="WP_244287169.1">
    <property type="nucleotide sequence ID" value="NZ_FOWC01000003.1"/>
</dbReference>
<dbReference type="SMART" id="SM00857">
    <property type="entry name" value="Resolvase"/>
    <property type="match status" value="1"/>
</dbReference>
<keyword evidence="1" id="KW-0175">Coiled coil</keyword>
<evidence type="ECO:0000313" key="4">
    <source>
        <dbReference type="EMBL" id="SFO87455.1"/>
    </source>
</evidence>
<protein>
    <submittedName>
        <fullName evidence="4">Site-specific DNA recombinase</fullName>
    </submittedName>
</protein>
<dbReference type="Gene3D" id="3.90.1750.20">
    <property type="entry name" value="Putative Large Serine Recombinase, Chain B, Domain 2"/>
    <property type="match status" value="1"/>
</dbReference>
<organism evidence="4 5">
    <name type="scientific">Amycolatopsis rubida</name>
    <dbReference type="NCBI Taxonomy" id="112413"/>
    <lineage>
        <taxon>Bacteria</taxon>
        <taxon>Bacillati</taxon>
        <taxon>Actinomycetota</taxon>
        <taxon>Actinomycetes</taxon>
        <taxon>Pseudonocardiales</taxon>
        <taxon>Pseudonocardiaceae</taxon>
        <taxon>Amycolatopsis</taxon>
    </lineage>
</organism>
<dbReference type="CDD" id="cd00338">
    <property type="entry name" value="Ser_Recombinase"/>
    <property type="match status" value="1"/>
</dbReference>
<dbReference type="InterPro" id="IPR011109">
    <property type="entry name" value="DNA_bind_recombinase_dom"/>
</dbReference>
<feature type="coiled-coil region" evidence="1">
    <location>
        <begin position="358"/>
        <end position="392"/>
    </location>
</feature>
<proteinExistence type="predicted"/>
<dbReference type="PANTHER" id="PTHR30461:SF23">
    <property type="entry name" value="DNA RECOMBINASE-RELATED"/>
    <property type="match status" value="1"/>
</dbReference>
<dbReference type="Pfam" id="PF00239">
    <property type="entry name" value="Resolvase"/>
    <property type="match status" value="1"/>
</dbReference>
<evidence type="ECO:0000256" key="2">
    <source>
        <dbReference type="SAM" id="MobiDB-lite"/>
    </source>
</evidence>
<dbReference type="EMBL" id="FOWC01000003">
    <property type="protein sequence ID" value="SFO87455.1"/>
    <property type="molecule type" value="Genomic_DNA"/>
</dbReference>
<dbReference type="STRING" id="112413.SAMN05421854_103305"/>
<dbReference type="GO" id="GO:0003677">
    <property type="term" value="F:DNA binding"/>
    <property type="evidence" value="ECO:0007669"/>
    <property type="project" value="InterPro"/>
</dbReference>
<dbReference type="PROSITE" id="PS51737">
    <property type="entry name" value="RECOMBINASE_DNA_BIND"/>
    <property type="match status" value="1"/>
</dbReference>
<accession>A0A1I5KR29</accession>
<dbReference type="InterPro" id="IPR038109">
    <property type="entry name" value="DNA_bind_recomb_sf"/>
</dbReference>
<gene>
    <name evidence="4" type="ORF">SAMN05421854_103305</name>
</gene>
<feature type="region of interest" description="Disordered" evidence="2">
    <location>
        <begin position="485"/>
        <end position="525"/>
    </location>
</feature>
<evidence type="ECO:0000313" key="5">
    <source>
        <dbReference type="Proteomes" id="UP000199137"/>
    </source>
</evidence>
<dbReference type="InterPro" id="IPR036162">
    <property type="entry name" value="Resolvase-like_N_sf"/>
</dbReference>
<dbReference type="InterPro" id="IPR050639">
    <property type="entry name" value="SSR_resolvase"/>
</dbReference>
<dbReference type="Proteomes" id="UP000199137">
    <property type="component" value="Unassembled WGS sequence"/>
</dbReference>
<feature type="region of interest" description="Disordered" evidence="2">
    <location>
        <begin position="639"/>
        <end position="670"/>
    </location>
</feature>
<feature type="region of interest" description="Disordered" evidence="2">
    <location>
        <begin position="423"/>
        <end position="442"/>
    </location>
</feature>
<dbReference type="Gene3D" id="3.40.50.1390">
    <property type="entry name" value="Resolvase, N-terminal catalytic domain"/>
    <property type="match status" value="1"/>
</dbReference>
<dbReference type="GO" id="GO:0000150">
    <property type="term" value="F:DNA strand exchange activity"/>
    <property type="evidence" value="ECO:0007669"/>
    <property type="project" value="InterPro"/>
</dbReference>
<dbReference type="PANTHER" id="PTHR30461">
    <property type="entry name" value="DNA-INVERTASE FROM LAMBDOID PROPHAGE"/>
    <property type="match status" value="1"/>
</dbReference>
<sequence>MDSYARLSRNQRGKLEKCETQHADNREVIDRLGGVLGEEISDPKLSAWNPKVHRPGWERVMKRVAARACDGVVLWNTDRGWRQSPDLEDMFKLIEGYDSFTVASSHGRYDLSDYNDRYQLRQEVAHNQRNSDEASQRISRRFDTLRRKGVPHLQGRSFGFPGLDRTVPKEDALDEDGNDTREQVPAELVERERAALRSGTSAILAGVKQLALAEEWNAAGLRTVTGGLFIPTGIRDVLLRPRNAGLIEHDGEIVGQMPGEPVVDPEEFERLRALYAGRTRGRQPGGRYVGSGIATCPRCEKKLSGRPHVGEYPDGARRRQYACTKARGGCGKVAADVRAVDRQIRGMVVARMSDKSHAAAIKAVRAQISDRLEKVENEITECETRQEAISAKWGARKMSDKAFDKANEPLLKDLARLYAEREELTGGNPEGPTEAMSREEAAAKWDAADVGERRAMLSDALGRDTLYVDPSERKGFRTFDPKRVRVKPYEPKRRRADTGPVPAADRADGDDRVTVSTSDEGGPSMVMFSPGSGPLPTAHEDTAAANLDAFVADVCARWEYTLVASRRRPEDDRDDGRYVWDLEFRCPNGKRHTCQVAMFGVPRDYAEGGDPLMFPEPRLYVDGSSWVWDFAVGSAAAYFDQNPDDENHPEHPDYDTSSHNRPRGGSAPDA</sequence>
<feature type="domain" description="Recombinase" evidence="3">
    <location>
        <begin position="175"/>
        <end position="281"/>
    </location>
</feature>